<keyword evidence="3" id="KW-1185">Reference proteome</keyword>
<sequence length="74" mass="8068">MLPTESSQSPSRTVAEYETSTPNSPPKMSAEPGDITGQLETPPSPHVVTPMWDREEPDQASNAHQLLLHLSSRS</sequence>
<organism evidence="2 3">
    <name type="scientific">Ascodesmis nigricans</name>
    <dbReference type="NCBI Taxonomy" id="341454"/>
    <lineage>
        <taxon>Eukaryota</taxon>
        <taxon>Fungi</taxon>
        <taxon>Dikarya</taxon>
        <taxon>Ascomycota</taxon>
        <taxon>Pezizomycotina</taxon>
        <taxon>Pezizomycetes</taxon>
        <taxon>Pezizales</taxon>
        <taxon>Ascodesmidaceae</taxon>
        <taxon>Ascodesmis</taxon>
    </lineage>
</organism>
<name>A0A4S2MTI3_9PEZI</name>
<feature type="region of interest" description="Disordered" evidence="1">
    <location>
        <begin position="1"/>
        <end position="74"/>
    </location>
</feature>
<dbReference type="EMBL" id="ML220129">
    <property type="protein sequence ID" value="TGZ79800.1"/>
    <property type="molecule type" value="Genomic_DNA"/>
</dbReference>
<dbReference type="Proteomes" id="UP000298138">
    <property type="component" value="Unassembled WGS sequence"/>
</dbReference>
<evidence type="ECO:0000256" key="1">
    <source>
        <dbReference type="SAM" id="MobiDB-lite"/>
    </source>
</evidence>
<evidence type="ECO:0000313" key="2">
    <source>
        <dbReference type="EMBL" id="TGZ79800.1"/>
    </source>
</evidence>
<proteinExistence type="predicted"/>
<protein>
    <submittedName>
        <fullName evidence="2">Uncharacterized protein</fullName>
    </submittedName>
</protein>
<accession>A0A4S2MTI3</accession>
<evidence type="ECO:0000313" key="3">
    <source>
        <dbReference type="Proteomes" id="UP000298138"/>
    </source>
</evidence>
<feature type="compositionally biased region" description="Polar residues" evidence="1">
    <location>
        <begin position="1"/>
        <end position="22"/>
    </location>
</feature>
<dbReference type="AlphaFoldDB" id="A0A4S2MTI3"/>
<gene>
    <name evidence="2" type="ORF">EX30DRAFT_342142</name>
</gene>
<reference evidence="2 3" key="1">
    <citation type="submission" date="2019-04" db="EMBL/GenBank/DDBJ databases">
        <title>Comparative genomics and transcriptomics to analyze fruiting body development in filamentous ascomycetes.</title>
        <authorList>
            <consortium name="DOE Joint Genome Institute"/>
            <person name="Lutkenhaus R."/>
            <person name="Traeger S."/>
            <person name="Breuer J."/>
            <person name="Kuo A."/>
            <person name="Lipzen A."/>
            <person name="Pangilinan J."/>
            <person name="Dilworth D."/>
            <person name="Sandor L."/>
            <person name="Poggeler S."/>
            <person name="Barry K."/>
            <person name="Grigoriev I.V."/>
            <person name="Nowrousian M."/>
        </authorList>
    </citation>
    <scope>NUCLEOTIDE SEQUENCE [LARGE SCALE GENOMIC DNA]</scope>
    <source>
        <strain evidence="2 3">CBS 389.68</strain>
    </source>
</reference>
<dbReference type="InParanoid" id="A0A4S2MTI3"/>